<evidence type="ECO:0000256" key="1">
    <source>
        <dbReference type="SAM" id="SignalP"/>
    </source>
</evidence>
<dbReference type="Proteomes" id="UP000294830">
    <property type="component" value="Unassembled WGS sequence"/>
</dbReference>
<protein>
    <submittedName>
        <fullName evidence="3">Peptidase M28-like protein</fullName>
    </submittedName>
</protein>
<dbReference type="EMBL" id="SLWB01000005">
    <property type="protein sequence ID" value="TCN68803.1"/>
    <property type="molecule type" value="Genomic_DNA"/>
</dbReference>
<dbReference type="SUPFAM" id="SSF53187">
    <property type="entry name" value="Zn-dependent exopeptidases"/>
    <property type="match status" value="1"/>
</dbReference>
<name>A0A4R2EJE3_9BACT</name>
<dbReference type="OrthoDB" id="9764939at2"/>
<sequence length="518" mass="56983">MKKLLLPALLVAMAYSSSAQAFLQGLKASPDSLRKHIYVLASDSLKGRKTGSIEQRIAATYIADKFREAGLSPINPGSAEPFFQSFELYSSPFDFRNASVKIKDSSRKIYFFSDIMPLSGDGIGNTSIIPYFGSVENRESDSACYAPVVAAKSIDEGLNRIIQTCNARQEEVKGTFLLVLPTNEVTELNRSRFAFASPLMQKISRSGDTLFYTSTSNPILPNQNSYYSKVLPFLARHPKVDILLTDEILLKKLFAKEALKEYPHVKGTLVGKALEISGSLPADRLTKVQTENVVGVFGGANKKDEAVVVCAHYDHIGTAISHTKFADNMADSIFNGADDNASGTAAVLEIARLLQLAKSTGHVPNRSIILVAFTGEEIGLYGSYYMINNPIIPLKKTAAVVNIDMIGRSNQSHFDSDMYVYPIILGNFDGSPEQHLKQSAQMAKIGISDPISERELDLWTHGSDHDMFVKAGIPSIVITTGEHADYHTPADEASIINYPRMERITNFIFYSLWKLANQ</sequence>
<keyword evidence="4" id="KW-1185">Reference proteome</keyword>
<gene>
    <name evidence="3" type="ORF">CLV25_1053</name>
</gene>
<evidence type="ECO:0000313" key="3">
    <source>
        <dbReference type="EMBL" id="TCN68803.1"/>
    </source>
</evidence>
<dbReference type="PANTHER" id="PTHR12147">
    <property type="entry name" value="METALLOPEPTIDASE M28 FAMILY MEMBER"/>
    <property type="match status" value="1"/>
</dbReference>
<dbReference type="Gene3D" id="3.40.630.10">
    <property type="entry name" value="Zn peptidases"/>
    <property type="match status" value="2"/>
</dbReference>
<feature type="signal peptide" evidence="1">
    <location>
        <begin position="1"/>
        <end position="21"/>
    </location>
</feature>
<evidence type="ECO:0000259" key="2">
    <source>
        <dbReference type="Pfam" id="PF04389"/>
    </source>
</evidence>
<dbReference type="RefSeq" id="WP_131838827.1">
    <property type="nucleotide sequence ID" value="NZ_SLWB01000005.1"/>
</dbReference>
<organism evidence="3 4">
    <name type="scientific">Acetobacteroides hydrogenigenes</name>
    <dbReference type="NCBI Taxonomy" id="979970"/>
    <lineage>
        <taxon>Bacteria</taxon>
        <taxon>Pseudomonadati</taxon>
        <taxon>Bacteroidota</taxon>
        <taxon>Bacteroidia</taxon>
        <taxon>Bacteroidales</taxon>
        <taxon>Rikenellaceae</taxon>
        <taxon>Acetobacteroides</taxon>
    </lineage>
</organism>
<dbReference type="GO" id="GO:0008235">
    <property type="term" value="F:metalloexopeptidase activity"/>
    <property type="evidence" value="ECO:0007669"/>
    <property type="project" value="InterPro"/>
</dbReference>
<accession>A0A4R2EJE3</accession>
<dbReference type="Pfam" id="PF04389">
    <property type="entry name" value="Peptidase_M28"/>
    <property type="match status" value="1"/>
</dbReference>
<dbReference type="AlphaFoldDB" id="A0A4R2EJE3"/>
<feature type="chain" id="PRO_5020688276" evidence="1">
    <location>
        <begin position="22"/>
        <end position="518"/>
    </location>
</feature>
<dbReference type="GO" id="GO:0006508">
    <property type="term" value="P:proteolysis"/>
    <property type="evidence" value="ECO:0007669"/>
    <property type="project" value="InterPro"/>
</dbReference>
<dbReference type="InterPro" id="IPR045175">
    <property type="entry name" value="M28_fam"/>
</dbReference>
<reference evidence="3 4" key="1">
    <citation type="submission" date="2019-03" db="EMBL/GenBank/DDBJ databases">
        <title>Genomic Encyclopedia of Archaeal and Bacterial Type Strains, Phase II (KMG-II): from individual species to whole genera.</title>
        <authorList>
            <person name="Goeker M."/>
        </authorList>
    </citation>
    <scope>NUCLEOTIDE SEQUENCE [LARGE SCALE GENOMIC DNA]</scope>
    <source>
        <strain evidence="3 4">RL-C</strain>
    </source>
</reference>
<feature type="domain" description="Peptidase M28" evidence="2">
    <location>
        <begin position="292"/>
        <end position="509"/>
    </location>
</feature>
<comment type="caution">
    <text evidence="3">The sequence shown here is derived from an EMBL/GenBank/DDBJ whole genome shotgun (WGS) entry which is preliminary data.</text>
</comment>
<proteinExistence type="predicted"/>
<keyword evidence="1" id="KW-0732">Signal</keyword>
<dbReference type="PANTHER" id="PTHR12147:SF26">
    <property type="entry name" value="PEPTIDASE M28 DOMAIN-CONTAINING PROTEIN"/>
    <property type="match status" value="1"/>
</dbReference>
<dbReference type="InterPro" id="IPR007484">
    <property type="entry name" value="Peptidase_M28"/>
</dbReference>
<evidence type="ECO:0000313" key="4">
    <source>
        <dbReference type="Proteomes" id="UP000294830"/>
    </source>
</evidence>